<dbReference type="PROSITE" id="PS50878">
    <property type="entry name" value="RT_POL"/>
    <property type="match status" value="1"/>
</dbReference>
<dbReference type="Pfam" id="PF01030">
    <property type="entry name" value="Recep_L_domain"/>
    <property type="match status" value="1"/>
</dbReference>
<dbReference type="EMBL" id="JAVFWL010000004">
    <property type="protein sequence ID" value="KAK6751435.1"/>
    <property type="molecule type" value="Genomic_DNA"/>
</dbReference>
<dbReference type="SUPFAM" id="SSF52058">
    <property type="entry name" value="L domain-like"/>
    <property type="match status" value="2"/>
</dbReference>
<dbReference type="InterPro" id="IPR043128">
    <property type="entry name" value="Rev_trsase/Diguanyl_cyclase"/>
</dbReference>
<name>A0ABR1DM89_NECAM</name>
<evidence type="ECO:0000259" key="2">
    <source>
        <dbReference type="PROSITE" id="PS50878"/>
    </source>
</evidence>
<evidence type="ECO:0000313" key="3">
    <source>
        <dbReference type="EMBL" id="KAK6751435.1"/>
    </source>
</evidence>
<gene>
    <name evidence="3" type="primary">Necator_chrIV.g16353</name>
    <name evidence="3" type="ORF">RB195_003057</name>
</gene>
<reference evidence="3 4" key="1">
    <citation type="submission" date="2023-08" db="EMBL/GenBank/DDBJ databases">
        <title>A Necator americanus chromosomal reference genome.</title>
        <authorList>
            <person name="Ilik V."/>
            <person name="Petrzelkova K.J."/>
            <person name="Pardy F."/>
            <person name="Fuh T."/>
            <person name="Niatou-Singa F.S."/>
            <person name="Gouil Q."/>
            <person name="Baker L."/>
            <person name="Ritchie M.E."/>
            <person name="Jex A.R."/>
            <person name="Gazzola D."/>
            <person name="Li H."/>
            <person name="Toshio Fujiwara R."/>
            <person name="Zhan B."/>
            <person name="Aroian R.V."/>
            <person name="Pafco B."/>
            <person name="Schwarz E.M."/>
        </authorList>
    </citation>
    <scope>NUCLEOTIDE SEQUENCE [LARGE SCALE GENOMIC DNA]</scope>
    <source>
        <strain evidence="3 4">Aroian</strain>
        <tissue evidence="3">Whole animal</tissue>
    </source>
</reference>
<dbReference type="Gene3D" id="3.80.20.20">
    <property type="entry name" value="Receptor L-domain"/>
    <property type="match status" value="1"/>
</dbReference>
<dbReference type="InterPro" id="IPR043502">
    <property type="entry name" value="DNA/RNA_pol_sf"/>
</dbReference>
<accession>A0ABR1DM89</accession>
<dbReference type="CDD" id="cd01650">
    <property type="entry name" value="RT_nLTR_like"/>
    <property type="match status" value="1"/>
</dbReference>
<evidence type="ECO:0000256" key="1">
    <source>
        <dbReference type="SAM" id="SignalP"/>
    </source>
</evidence>
<comment type="caution">
    <text evidence="3">The sequence shown here is derived from an EMBL/GenBank/DDBJ whole genome shotgun (WGS) entry which is preliminary data.</text>
</comment>
<keyword evidence="4" id="KW-1185">Reference proteome</keyword>
<dbReference type="InterPro" id="IPR036941">
    <property type="entry name" value="Rcpt_L-dom_sf"/>
</dbReference>
<keyword evidence="1" id="KW-0732">Signal</keyword>
<sequence length="813" mass="93377">MVRFTIVMRLLLIAPLGTVLVSACWSETICNVTSKNDIMKEPYCKWLRLDVPPEIPLYPNFYNFIKKIPGYDYVSVRHTNLVKLTELKTIKLKNGSTVIIMDNMLLKELPEFEWKENSIVRFYISNNPKLDTTALRTKIEEHPIDDTSYVQRPFACGSKRESSCNCRVIEDNFVIGLEKNEDVDKIEEIYGSLKIENTELEELPKMPKLRKVVQLERHGFPAIIIKDNPNLKNIEALFDVEEVSNVDMQNVVIIKNNSKLCVKPEHEDIPFVLKYGDDIERCGWRTRQPEDRGAYLAAKREAKKAVSKAKSDRYKAVYDMLDTREGERAVYRLVRARHRSTLDMEHTKIVKGADGAVLRRSGQILERWREYYNHLCNEEFCHPPIPTVPSVEGPVLPITAVEVSAALAKMKSNKATGPDDIPVDIWKLLGDRGSMWLATLFNKIVAEGRTPDVWQTSVTVPVWKGKGDIADCTSYRPIRLLCHTMKIFERVLEARLRKIVSVSLNQCGFVKDCSTIDAVHAVRILLEKHREKNRNVHLAFLDLEKAFDRVPHELLWMSMRSHRVPEEYVRWTKLLYAKPTSVVRCAVGTSRPFPVRVGVHQGSSLSPLLFILCMDTITKEIQKQHPWTLLFADDVMLASESRDDLQKQVQSWKDQLQQYGLRLNTSKTEYMECGPRIEDGSIRVDGTELNKVNCFKYLGSKVTSTGDIDQEGRARVNAAWMKWKMATGVLCDKKVPVRLKSKIYRTVVRPVALYGCECWPTTKALERVLHAMEMPMLRWTIGVTLKEKVSNDTVRPIFGVVPITEKMKEARLR</sequence>
<proteinExistence type="predicted"/>
<feature type="domain" description="Reverse transcriptase" evidence="2">
    <location>
        <begin position="443"/>
        <end position="702"/>
    </location>
</feature>
<dbReference type="Pfam" id="PF00078">
    <property type="entry name" value="RVT_1"/>
    <property type="match status" value="1"/>
</dbReference>
<dbReference type="PANTHER" id="PTHR47027:SF28">
    <property type="entry name" value="ENDONUCLEASE-REVERSE TRANSCRIPTASE"/>
    <property type="match status" value="1"/>
</dbReference>
<feature type="chain" id="PRO_5046030631" description="Reverse transcriptase domain-containing protein" evidence="1">
    <location>
        <begin position="27"/>
        <end position="813"/>
    </location>
</feature>
<dbReference type="InterPro" id="IPR000494">
    <property type="entry name" value="Rcpt_L-dom"/>
</dbReference>
<dbReference type="Proteomes" id="UP001303046">
    <property type="component" value="Unassembled WGS sequence"/>
</dbReference>
<evidence type="ECO:0000313" key="4">
    <source>
        <dbReference type="Proteomes" id="UP001303046"/>
    </source>
</evidence>
<dbReference type="PROSITE" id="PS51257">
    <property type="entry name" value="PROKAR_LIPOPROTEIN"/>
    <property type="match status" value="1"/>
</dbReference>
<dbReference type="SUPFAM" id="SSF56672">
    <property type="entry name" value="DNA/RNA polymerases"/>
    <property type="match status" value="1"/>
</dbReference>
<feature type="signal peptide" evidence="1">
    <location>
        <begin position="1"/>
        <end position="26"/>
    </location>
</feature>
<dbReference type="PANTHER" id="PTHR47027">
    <property type="entry name" value="REVERSE TRANSCRIPTASE DOMAIN-CONTAINING PROTEIN"/>
    <property type="match status" value="1"/>
</dbReference>
<organism evidence="3 4">
    <name type="scientific">Necator americanus</name>
    <name type="common">Human hookworm</name>
    <dbReference type="NCBI Taxonomy" id="51031"/>
    <lineage>
        <taxon>Eukaryota</taxon>
        <taxon>Metazoa</taxon>
        <taxon>Ecdysozoa</taxon>
        <taxon>Nematoda</taxon>
        <taxon>Chromadorea</taxon>
        <taxon>Rhabditida</taxon>
        <taxon>Rhabditina</taxon>
        <taxon>Rhabditomorpha</taxon>
        <taxon>Strongyloidea</taxon>
        <taxon>Ancylostomatidae</taxon>
        <taxon>Bunostominae</taxon>
        <taxon>Necator</taxon>
    </lineage>
</organism>
<protein>
    <recommendedName>
        <fullName evidence="2">Reverse transcriptase domain-containing protein</fullName>
    </recommendedName>
</protein>
<dbReference type="Gene3D" id="3.30.70.270">
    <property type="match status" value="1"/>
</dbReference>
<dbReference type="InterPro" id="IPR000477">
    <property type="entry name" value="RT_dom"/>
</dbReference>